<evidence type="ECO:0000313" key="1">
    <source>
        <dbReference type="EMBL" id="KAJ1171489.1"/>
    </source>
</evidence>
<organism evidence="1 2">
    <name type="scientific">Pleurodeles waltl</name>
    <name type="common">Iberian ribbed newt</name>
    <dbReference type="NCBI Taxonomy" id="8319"/>
    <lineage>
        <taxon>Eukaryota</taxon>
        <taxon>Metazoa</taxon>
        <taxon>Chordata</taxon>
        <taxon>Craniata</taxon>
        <taxon>Vertebrata</taxon>
        <taxon>Euteleostomi</taxon>
        <taxon>Amphibia</taxon>
        <taxon>Batrachia</taxon>
        <taxon>Caudata</taxon>
        <taxon>Salamandroidea</taxon>
        <taxon>Salamandridae</taxon>
        <taxon>Pleurodelinae</taxon>
        <taxon>Pleurodeles</taxon>
    </lineage>
</organism>
<keyword evidence="2" id="KW-1185">Reference proteome</keyword>
<name>A0AAV7T5Y0_PLEWA</name>
<sequence>MGYGNRTRSRGPVHTGLRRISGAVCSDCRYRCRYNNVGLTNRVVLPGRWMQRGRTIKVDGLPIPFQHL</sequence>
<dbReference type="AlphaFoldDB" id="A0AAV7T5Y0"/>
<evidence type="ECO:0000313" key="2">
    <source>
        <dbReference type="Proteomes" id="UP001066276"/>
    </source>
</evidence>
<accession>A0AAV7T5Y0</accession>
<gene>
    <name evidence="1" type="ORF">NDU88_003350</name>
</gene>
<dbReference type="EMBL" id="JANPWB010000007">
    <property type="protein sequence ID" value="KAJ1171489.1"/>
    <property type="molecule type" value="Genomic_DNA"/>
</dbReference>
<comment type="caution">
    <text evidence="1">The sequence shown here is derived from an EMBL/GenBank/DDBJ whole genome shotgun (WGS) entry which is preliminary data.</text>
</comment>
<protein>
    <submittedName>
        <fullName evidence="1">Uncharacterized protein</fullName>
    </submittedName>
</protein>
<reference evidence="1" key="1">
    <citation type="journal article" date="2022" name="bioRxiv">
        <title>Sequencing and chromosome-scale assembly of the giantPleurodeles waltlgenome.</title>
        <authorList>
            <person name="Brown T."/>
            <person name="Elewa A."/>
            <person name="Iarovenko S."/>
            <person name="Subramanian E."/>
            <person name="Araus A.J."/>
            <person name="Petzold A."/>
            <person name="Susuki M."/>
            <person name="Suzuki K.-i.T."/>
            <person name="Hayashi T."/>
            <person name="Toyoda A."/>
            <person name="Oliveira C."/>
            <person name="Osipova E."/>
            <person name="Leigh N.D."/>
            <person name="Simon A."/>
            <person name="Yun M.H."/>
        </authorList>
    </citation>
    <scope>NUCLEOTIDE SEQUENCE</scope>
    <source>
        <strain evidence="1">20211129_DDA</strain>
        <tissue evidence="1">Liver</tissue>
    </source>
</reference>
<proteinExistence type="predicted"/>
<dbReference type="Proteomes" id="UP001066276">
    <property type="component" value="Chromosome 4_1"/>
</dbReference>